<comment type="subcellular location">
    <subcellularLocation>
        <location evidence="4">Cytoplasm</location>
    </subcellularLocation>
    <subcellularLocation>
        <location evidence="4">Nucleus</location>
    </subcellularLocation>
</comment>
<dbReference type="EMBL" id="CP056070">
    <property type="protein sequence ID" value="UKK01240.2"/>
    <property type="molecule type" value="Genomic_DNA"/>
</dbReference>
<proteinExistence type="inferred from homology"/>
<dbReference type="InterPro" id="IPR023333">
    <property type="entry name" value="Proteasome_suB-type"/>
</dbReference>
<keyword evidence="3 4" id="KW-0539">Nucleus</keyword>
<dbReference type="InterPro" id="IPR001353">
    <property type="entry name" value="Proteasome_sua/b"/>
</dbReference>
<keyword evidence="2 4" id="KW-0647">Proteasome</keyword>
<evidence type="ECO:0000313" key="6">
    <source>
        <dbReference type="Proteomes" id="UP000244811"/>
    </source>
</evidence>
<dbReference type="Gene3D" id="3.60.20.10">
    <property type="entry name" value="Glutamine Phosphoribosylpyrophosphate, subunit 1, domain 1"/>
    <property type="match status" value="1"/>
</dbReference>
<dbReference type="PIRSF" id="PIRSF001213">
    <property type="entry name" value="Psome_endopept_beta"/>
    <property type="match status" value="1"/>
</dbReference>
<dbReference type="GO" id="GO:0005737">
    <property type="term" value="C:cytoplasm"/>
    <property type="evidence" value="ECO:0007669"/>
    <property type="project" value="UniProtKB-SubCell"/>
</dbReference>
<evidence type="ECO:0000256" key="1">
    <source>
        <dbReference type="ARBA" id="ARBA00022490"/>
    </source>
</evidence>
<dbReference type="GO" id="GO:0016787">
    <property type="term" value="F:hydrolase activity"/>
    <property type="evidence" value="ECO:0007669"/>
    <property type="project" value="UniProtKB-KW"/>
</dbReference>
<dbReference type="InterPro" id="IPR029055">
    <property type="entry name" value="Ntn_hydrolases_N"/>
</dbReference>
<dbReference type="Proteomes" id="UP000244811">
    <property type="component" value="Chromosome 3"/>
</dbReference>
<dbReference type="InterPro" id="IPR016050">
    <property type="entry name" value="Proteasome_bsu_CS"/>
</dbReference>
<protein>
    <recommendedName>
        <fullName evidence="4">Proteasome subunit beta</fullName>
    </recommendedName>
</protein>
<dbReference type="Pfam" id="PF00227">
    <property type="entry name" value="Proteasome"/>
    <property type="match status" value="1"/>
</dbReference>
<evidence type="ECO:0000256" key="3">
    <source>
        <dbReference type="ARBA" id="ARBA00023242"/>
    </source>
</evidence>
<dbReference type="CDD" id="cd03760">
    <property type="entry name" value="proteasome_beta_type_4"/>
    <property type="match status" value="1"/>
</dbReference>
<dbReference type="PROSITE" id="PS00854">
    <property type="entry name" value="PROTEASOME_BETA_1"/>
    <property type="match status" value="1"/>
</dbReference>
<dbReference type="PANTHER" id="PTHR32194">
    <property type="entry name" value="METALLOPROTEASE TLDD"/>
    <property type="match status" value="1"/>
</dbReference>
<comment type="similarity">
    <text evidence="4">Belongs to the peptidase T1B family.</text>
</comment>
<dbReference type="GO" id="GO:0005634">
    <property type="term" value="C:nucleus"/>
    <property type="evidence" value="ECO:0007669"/>
    <property type="project" value="UniProtKB-SubCell"/>
</dbReference>
<dbReference type="PANTHER" id="PTHR32194:SF6">
    <property type="entry name" value="PROTEASOME SUBUNIT BETA"/>
    <property type="match status" value="1"/>
</dbReference>
<dbReference type="GO" id="GO:0051603">
    <property type="term" value="P:proteolysis involved in protein catabolic process"/>
    <property type="evidence" value="ECO:0007669"/>
    <property type="project" value="InterPro"/>
</dbReference>
<dbReference type="SUPFAM" id="SSF56235">
    <property type="entry name" value="N-terminal nucleophile aminohydrolases (Ntn hydrolases)"/>
    <property type="match status" value="1"/>
</dbReference>
<evidence type="ECO:0000313" key="5">
    <source>
        <dbReference type="EMBL" id="UKK01240.2"/>
    </source>
</evidence>
<evidence type="ECO:0000256" key="2">
    <source>
        <dbReference type="ARBA" id="ARBA00022942"/>
    </source>
</evidence>
<keyword evidence="1 4" id="KW-0963">Cytoplasm</keyword>
<accession>A0A976QWY4</accession>
<gene>
    <name evidence="5" type="ORF">MACK_002053</name>
</gene>
<organism evidence="5 6">
    <name type="scientific">Theileria orientalis</name>
    <dbReference type="NCBI Taxonomy" id="68886"/>
    <lineage>
        <taxon>Eukaryota</taxon>
        <taxon>Sar</taxon>
        <taxon>Alveolata</taxon>
        <taxon>Apicomplexa</taxon>
        <taxon>Aconoidasida</taxon>
        <taxon>Piroplasmida</taxon>
        <taxon>Theileriidae</taxon>
        <taxon>Theileria</taxon>
    </lineage>
</organism>
<dbReference type="AlphaFoldDB" id="A0A976QWY4"/>
<evidence type="ECO:0000256" key="4">
    <source>
        <dbReference type="PIRNR" id="PIRNR001213"/>
    </source>
</evidence>
<reference evidence="5" key="1">
    <citation type="submission" date="2022-07" db="EMBL/GenBank/DDBJ databases">
        <title>Evaluation of T. orientalis genome assembly methods using nanopore sequencing and analysis of variation between genomes.</title>
        <authorList>
            <person name="Yam J."/>
            <person name="Micallef M.L."/>
            <person name="Liu M."/>
            <person name="Djordjevic S.P."/>
            <person name="Bogema D.R."/>
            <person name="Jenkins C."/>
        </authorList>
    </citation>
    <scope>NUCLEOTIDE SEQUENCE</scope>
    <source>
        <strain evidence="5">Goon Nure</strain>
    </source>
</reference>
<dbReference type="InterPro" id="IPR016295">
    <property type="entry name" value="Proteasome_beta4"/>
</dbReference>
<name>A0A976QWY4_THEOR</name>
<keyword evidence="5" id="KW-0378">Hydrolase</keyword>
<sequence length="229" mass="25524">MSGYVTGAAIVALKFDQGVLMIADTKLSLGRMARYMNVKRMQEVSKNTLLCSSGDAADHQYLSDLLKRVVQTELLAHRNDDSKTLLNAEMLLNYTSRVLYSRRTKLDPVLVSAVVGGFSRGEPFLGYTDYYGTKYTDDFVVTGLGKYFAIGPLRDEHRPTMSLAEAKDLAVRCMRLLYLRDCTASVRVQVGYVTKNGVFIDEPFLLDSKWDYAKFAAPTSALPIAGNQF</sequence>
<comment type="function">
    <text evidence="4">Non-catalytic component of the proteasome.</text>
</comment>
<dbReference type="GO" id="GO:0019774">
    <property type="term" value="C:proteasome core complex, beta-subunit complex"/>
    <property type="evidence" value="ECO:0007669"/>
    <property type="project" value="UniProtKB-UniRule"/>
</dbReference>